<organism evidence="1 2">
    <name type="scientific">Herminiimonas arsenicoxydans</name>
    <dbReference type="NCBI Taxonomy" id="204773"/>
    <lineage>
        <taxon>Bacteria</taxon>
        <taxon>Pseudomonadati</taxon>
        <taxon>Pseudomonadota</taxon>
        <taxon>Betaproteobacteria</taxon>
        <taxon>Burkholderiales</taxon>
        <taxon>Oxalobacteraceae</taxon>
        <taxon>Herminiimonas</taxon>
    </lineage>
</organism>
<dbReference type="EMBL" id="CU207211">
    <property type="protein sequence ID" value="CAL62431.1"/>
    <property type="molecule type" value="Genomic_DNA"/>
</dbReference>
<dbReference type="KEGG" id="har:HEAR2300"/>
<dbReference type="GO" id="GO:0003677">
    <property type="term" value="F:DNA binding"/>
    <property type="evidence" value="ECO:0007669"/>
    <property type="project" value="InterPro"/>
</dbReference>
<reference evidence="1 2" key="1">
    <citation type="journal article" date="2007" name="PLoS Genet.">
        <title>A tale of two oxidation states: bacterial colonization of arsenic-rich environments.</title>
        <authorList>
            <person name="Muller D."/>
            <person name="Medigue C."/>
            <person name="Koechler S."/>
            <person name="Barbe V."/>
            <person name="Barakat M."/>
            <person name="Talla E."/>
            <person name="Bonnefoy V."/>
            <person name="Krin E."/>
            <person name="Arsene-Ploetze F."/>
            <person name="Carapito C."/>
            <person name="Chandler M."/>
            <person name="Cournoyer B."/>
            <person name="Cruveiller S."/>
            <person name="Dossat C."/>
            <person name="Duval S."/>
            <person name="Heymann M."/>
            <person name="Leize E."/>
            <person name="Lieutaud A."/>
            <person name="Lievremont D."/>
            <person name="Makita Y."/>
            <person name="Mangenot S."/>
            <person name="Nitschke W."/>
            <person name="Ortet P."/>
            <person name="Perdrial N."/>
            <person name="Schoepp B."/>
            <person name="Siguier N."/>
            <person name="Simeonova D.D."/>
            <person name="Rouy Z."/>
            <person name="Segurens B."/>
            <person name="Turlin E."/>
            <person name="Vallenet D."/>
            <person name="Van Dorsselaer A."/>
            <person name="Weiss S."/>
            <person name="Weissenbach J."/>
            <person name="Lett M.C."/>
            <person name="Danchin A."/>
            <person name="Bertin P.N."/>
        </authorList>
    </citation>
    <scope>NUCLEOTIDE SEQUENCE [LARGE SCALE GENOMIC DNA]</scope>
    <source>
        <strain evidence="2">ULPAs1</strain>
    </source>
</reference>
<dbReference type="SUPFAM" id="SSF47413">
    <property type="entry name" value="lambda repressor-like DNA-binding domains"/>
    <property type="match status" value="1"/>
</dbReference>
<dbReference type="OrthoDB" id="9103742at2"/>
<dbReference type="Proteomes" id="UP000006697">
    <property type="component" value="Chromosome"/>
</dbReference>
<sequence length="97" mass="10843">MDTNDLTFVKNALEAIRPTDWDVVAEKSGVPLGTLRKVAYGEVTDPRFWTVKKLADYFRSVSGTQPLVEGRPIDAAVVREAVNGLRKPVTDTRKLRE</sequence>
<evidence type="ECO:0000313" key="2">
    <source>
        <dbReference type="Proteomes" id="UP000006697"/>
    </source>
</evidence>
<dbReference type="InterPro" id="IPR010982">
    <property type="entry name" value="Lambda_DNA-bd_dom_sf"/>
</dbReference>
<name>A4G7E4_HERAR</name>
<dbReference type="AlphaFoldDB" id="A4G7E4"/>
<accession>A4G7E4</accession>
<dbReference type="STRING" id="204773.HEAR2300"/>
<gene>
    <name evidence="1" type="ordered locus">HEAR2300</name>
</gene>
<keyword evidence="2" id="KW-1185">Reference proteome</keyword>
<proteinExistence type="predicted"/>
<evidence type="ECO:0000313" key="1">
    <source>
        <dbReference type="EMBL" id="CAL62431.1"/>
    </source>
</evidence>
<dbReference type="HOGENOM" id="CLU_2342911_0_0_4"/>
<protein>
    <recommendedName>
        <fullName evidence="3">HTH cro/C1-type domain-containing protein</fullName>
    </recommendedName>
</protein>
<evidence type="ECO:0008006" key="3">
    <source>
        <dbReference type="Google" id="ProtNLM"/>
    </source>
</evidence>